<dbReference type="PANTHER" id="PTHR34294:SF1">
    <property type="entry name" value="TRANSCRIPTIONAL REGULATOR LSRR"/>
    <property type="match status" value="1"/>
</dbReference>
<organism evidence="7 8">
    <name type="scientific">Marinibacterium profundimaris</name>
    <dbReference type="NCBI Taxonomy" id="1679460"/>
    <lineage>
        <taxon>Bacteria</taxon>
        <taxon>Pseudomonadati</taxon>
        <taxon>Pseudomonadota</taxon>
        <taxon>Alphaproteobacteria</taxon>
        <taxon>Rhodobacterales</taxon>
        <taxon>Paracoccaceae</taxon>
        <taxon>Marinibacterium</taxon>
    </lineage>
</organism>
<evidence type="ECO:0000256" key="2">
    <source>
        <dbReference type="ARBA" id="ARBA00023015"/>
    </source>
</evidence>
<protein>
    <submittedName>
        <fullName evidence="7">Uncharacterized protein</fullName>
    </submittedName>
</protein>
<reference evidence="7 8" key="1">
    <citation type="submission" date="2013-04" db="EMBL/GenBank/DDBJ databases">
        <title>Oceanicola sp. 22II1-22F33 Genome Sequencing.</title>
        <authorList>
            <person name="Lai Q."/>
            <person name="Li G."/>
            <person name="Shao Z."/>
        </authorList>
    </citation>
    <scope>NUCLEOTIDE SEQUENCE [LARGE SCALE GENOMIC DNA]</scope>
    <source>
        <strain evidence="7 8">22II1-22F33</strain>
    </source>
</reference>
<evidence type="ECO:0000256" key="1">
    <source>
        <dbReference type="ARBA" id="ARBA00010466"/>
    </source>
</evidence>
<dbReference type="Pfam" id="PF04198">
    <property type="entry name" value="Sugar-bind"/>
    <property type="match status" value="1"/>
</dbReference>
<dbReference type="GO" id="GO:0003677">
    <property type="term" value="F:DNA binding"/>
    <property type="evidence" value="ECO:0007669"/>
    <property type="project" value="UniProtKB-KW"/>
</dbReference>
<dbReference type="InterPro" id="IPR036388">
    <property type="entry name" value="WH-like_DNA-bd_sf"/>
</dbReference>
<comment type="similarity">
    <text evidence="1">Belongs to the SorC transcriptional regulatory family.</text>
</comment>
<dbReference type="Proteomes" id="UP000215377">
    <property type="component" value="Unassembled WGS sequence"/>
</dbReference>
<evidence type="ECO:0000256" key="4">
    <source>
        <dbReference type="ARBA" id="ARBA00023163"/>
    </source>
</evidence>
<dbReference type="GO" id="GO:0003700">
    <property type="term" value="F:DNA-binding transcription factor activity"/>
    <property type="evidence" value="ECO:0007669"/>
    <property type="project" value="InterPro"/>
</dbReference>
<name>A0A225NKC5_9RHOB</name>
<dbReference type="Gene3D" id="3.40.50.1360">
    <property type="match status" value="1"/>
</dbReference>
<evidence type="ECO:0000259" key="5">
    <source>
        <dbReference type="Pfam" id="PF04198"/>
    </source>
</evidence>
<dbReference type="InterPro" id="IPR000835">
    <property type="entry name" value="HTH_MarR-typ"/>
</dbReference>
<keyword evidence="8" id="KW-1185">Reference proteome</keyword>
<dbReference type="OrthoDB" id="9806345at2"/>
<dbReference type="EMBL" id="AQQR01000014">
    <property type="protein sequence ID" value="OWU69881.1"/>
    <property type="molecule type" value="Genomic_DNA"/>
</dbReference>
<dbReference type="InterPro" id="IPR036390">
    <property type="entry name" value="WH_DNA-bd_sf"/>
</dbReference>
<evidence type="ECO:0000313" key="7">
    <source>
        <dbReference type="EMBL" id="OWU69881.1"/>
    </source>
</evidence>
<feature type="domain" description="HTH marR-type" evidence="6">
    <location>
        <begin position="23"/>
        <end position="64"/>
    </location>
</feature>
<keyword evidence="4" id="KW-0804">Transcription</keyword>
<feature type="domain" description="Sugar-binding" evidence="5">
    <location>
        <begin position="71"/>
        <end position="322"/>
    </location>
</feature>
<sequence>MNKGFRSLSGSNDKDSMLSSVALLYYGEGLTQSEIAKRFQLSRATIVNMLRECRERGIVEIRVDGQLFAASTMSRDLRDMYGLQDVYVAKDAAEDVTTAREDLLAHVARVAAMAVLDIVEPGDRIGVAWGETIAAVARAIPRSTVVQTQVCQLIGSQDSERVPASEFCAIEVANKLGASCHTLHAPGIVSSEALAKGLREEPTIRTQLARLSRIDMTIASIGHVEDDTHMAAAGISTRAELQLAREKGARGIICCRYIDENGAEVRSAPYDRIIAATIEDMKAAPKRLLVVCGTDRLTATRAALKGGLVTHLVVDQQLAKALSGGAP</sequence>
<dbReference type="Pfam" id="PF12802">
    <property type="entry name" value="MarR_2"/>
    <property type="match status" value="1"/>
</dbReference>
<dbReference type="InterPro" id="IPR007324">
    <property type="entry name" value="Sugar-bd_dom_put"/>
</dbReference>
<comment type="caution">
    <text evidence="7">The sequence shown here is derived from an EMBL/GenBank/DDBJ whole genome shotgun (WGS) entry which is preliminary data.</text>
</comment>
<dbReference type="SUPFAM" id="SSF46785">
    <property type="entry name" value="Winged helix' DNA-binding domain"/>
    <property type="match status" value="1"/>
</dbReference>
<accession>A0A225NKC5</accession>
<dbReference type="SUPFAM" id="SSF100950">
    <property type="entry name" value="NagB/RpiA/CoA transferase-like"/>
    <property type="match status" value="1"/>
</dbReference>
<dbReference type="InterPro" id="IPR037171">
    <property type="entry name" value="NagB/RpiA_transferase-like"/>
</dbReference>
<gene>
    <name evidence="7" type="ORF">ATO3_21685</name>
</gene>
<evidence type="ECO:0000256" key="3">
    <source>
        <dbReference type="ARBA" id="ARBA00023125"/>
    </source>
</evidence>
<dbReference type="AlphaFoldDB" id="A0A225NKC5"/>
<dbReference type="PANTHER" id="PTHR34294">
    <property type="entry name" value="TRANSCRIPTIONAL REGULATOR-RELATED"/>
    <property type="match status" value="1"/>
</dbReference>
<evidence type="ECO:0000313" key="8">
    <source>
        <dbReference type="Proteomes" id="UP000215377"/>
    </source>
</evidence>
<keyword evidence="2" id="KW-0805">Transcription regulation</keyword>
<keyword evidence="3" id="KW-0238">DNA-binding</keyword>
<proteinExistence type="inferred from homology"/>
<evidence type="ECO:0000259" key="6">
    <source>
        <dbReference type="Pfam" id="PF12802"/>
    </source>
</evidence>
<dbReference type="GO" id="GO:0030246">
    <property type="term" value="F:carbohydrate binding"/>
    <property type="evidence" value="ECO:0007669"/>
    <property type="project" value="InterPro"/>
</dbReference>
<dbReference type="Gene3D" id="1.10.10.10">
    <property type="entry name" value="Winged helix-like DNA-binding domain superfamily/Winged helix DNA-binding domain"/>
    <property type="match status" value="1"/>
</dbReference>
<dbReference type="InterPro" id="IPR051054">
    <property type="entry name" value="SorC_transcr_regulators"/>
</dbReference>
<dbReference type="RefSeq" id="WP_088652012.1">
    <property type="nucleotide sequence ID" value="NZ_AQQR01000014.1"/>
</dbReference>